<dbReference type="KEGG" id="taz:TREAZ_3275"/>
<keyword evidence="2" id="KW-0238">DNA-binding</keyword>
<accession>F5Y945</accession>
<dbReference type="RefSeq" id="WP_015712287.1">
    <property type="nucleotide sequence ID" value="NC_015577.1"/>
</dbReference>
<dbReference type="InParanoid" id="F5Y945"/>
<reference evidence="7" key="1">
    <citation type="submission" date="2009-12" db="EMBL/GenBank/DDBJ databases">
        <title>Complete sequence of Treponema azotonutricium strain ZAS-9.</title>
        <authorList>
            <person name="Tetu S.G."/>
            <person name="Matson E."/>
            <person name="Ren Q."/>
            <person name="Seshadri R."/>
            <person name="Elbourne L."/>
            <person name="Hassan K.A."/>
            <person name="Durkin A."/>
            <person name="Radune D."/>
            <person name="Mohamoud Y."/>
            <person name="Shay R."/>
            <person name="Jin S."/>
            <person name="Zhang X."/>
            <person name="Lucey K."/>
            <person name="Ballor N.R."/>
            <person name="Ottesen E."/>
            <person name="Rosenthal R."/>
            <person name="Allen A."/>
            <person name="Leadbetter J.R."/>
            <person name="Paulsen I.T."/>
        </authorList>
    </citation>
    <scope>NUCLEOTIDE SEQUENCE [LARGE SCALE GENOMIC DNA]</scope>
    <source>
        <strain evidence="7">ATCC BAA-888 / DSM 13862 / ZAS-9</strain>
    </source>
</reference>
<dbReference type="InterPro" id="IPR001789">
    <property type="entry name" value="Sig_transdc_resp-reg_receiver"/>
</dbReference>
<dbReference type="GO" id="GO:0003677">
    <property type="term" value="F:DNA binding"/>
    <property type="evidence" value="ECO:0007669"/>
    <property type="project" value="UniProtKB-KW"/>
</dbReference>
<evidence type="ECO:0000313" key="6">
    <source>
        <dbReference type="EMBL" id="AEF80290.1"/>
    </source>
</evidence>
<dbReference type="InterPro" id="IPR000792">
    <property type="entry name" value="Tscrpt_reg_LuxR_C"/>
</dbReference>
<dbReference type="InterPro" id="IPR011006">
    <property type="entry name" value="CheY-like_superfamily"/>
</dbReference>
<dbReference type="EMBL" id="CP001841">
    <property type="protein sequence ID" value="AEF80290.1"/>
    <property type="molecule type" value="Genomic_DNA"/>
</dbReference>
<dbReference type="OrthoDB" id="1825091at2"/>
<evidence type="ECO:0000259" key="5">
    <source>
        <dbReference type="PROSITE" id="PS50110"/>
    </source>
</evidence>
<dbReference type="CDD" id="cd17535">
    <property type="entry name" value="REC_NarL-like"/>
    <property type="match status" value="1"/>
</dbReference>
<dbReference type="PROSITE" id="PS50043">
    <property type="entry name" value="HTH_LUXR_2"/>
    <property type="match status" value="1"/>
</dbReference>
<dbReference type="FunCoup" id="F5Y945">
    <property type="interactions" value="262"/>
</dbReference>
<name>F5Y945_LEAAZ</name>
<dbReference type="Gene3D" id="3.40.50.2300">
    <property type="match status" value="1"/>
</dbReference>
<reference evidence="6 7" key="2">
    <citation type="journal article" date="2011" name="ISME J.">
        <title>RNA-seq reveals cooperative metabolic interactions between two termite-gut spirochete species in co-culture.</title>
        <authorList>
            <person name="Rosenthal A.Z."/>
            <person name="Matson E.G."/>
            <person name="Eldar A."/>
            <person name="Leadbetter J.R."/>
        </authorList>
    </citation>
    <scope>NUCLEOTIDE SEQUENCE [LARGE SCALE GENOMIC DNA]</scope>
    <source>
        <strain evidence="7">ATCC BAA-888 / DSM 13862 / ZAS-9</strain>
    </source>
</reference>
<evidence type="ECO:0000256" key="2">
    <source>
        <dbReference type="ARBA" id="ARBA00023125"/>
    </source>
</evidence>
<feature type="domain" description="HTH luxR-type" evidence="4">
    <location>
        <begin position="145"/>
        <end position="210"/>
    </location>
</feature>
<sequence>MINLVIVEDHALLQDTLAKSLRAEKDITVAACIDDADDAPALVAALKPDLVLMDVVTGKEAAGKGSFSPLKKANGIAVAARIHRDQPDVKIIIITAYPEVSFIEQAKEAGAQGFVYKNAGASSLISVIRSVMDGYTNYPLAPAAQMPATCALTPDELRVLRLVCQAKSRKEIAADIGVSESTVKAHIAEILAKTGFDTIWKLAIYAVQNGFIVPGSEG</sequence>
<evidence type="ECO:0000256" key="3">
    <source>
        <dbReference type="PROSITE-ProRule" id="PRU00169"/>
    </source>
</evidence>
<dbReference type="GO" id="GO:0000160">
    <property type="term" value="P:phosphorelay signal transduction system"/>
    <property type="evidence" value="ECO:0007669"/>
    <property type="project" value="InterPro"/>
</dbReference>
<evidence type="ECO:0000313" key="7">
    <source>
        <dbReference type="Proteomes" id="UP000009222"/>
    </source>
</evidence>
<dbReference type="Pfam" id="PF00072">
    <property type="entry name" value="Response_reg"/>
    <property type="match status" value="1"/>
</dbReference>
<keyword evidence="1 3" id="KW-0597">Phosphoprotein</keyword>
<dbReference type="AlphaFoldDB" id="F5Y945"/>
<dbReference type="SMART" id="SM00421">
    <property type="entry name" value="HTH_LUXR"/>
    <property type="match status" value="1"/>
</dbReference>
<dbReference type="Proteomes" id="UP000009222">
    <property type="component" value="Chromosome"/>
</dbReference>
<dbReference type="InterPro" id="IPR039420">
    <property type="entry name" value="WalR-like"/>
</dbReference>
<dbReference type="HOGENOM" id="CLU_000445_90_10_12"/>
<dbReference type="STRING" id="545695.TREAZ_3275"/>
<dbReference type="SUPFAM" id="SSF46894">
    <property type="entry name" value="C-terminal effector domain of the bipartite response regulators"/>
    <property type="match status" value="1"/>
</dbReference>
<feature type="modified residue" description="4-aspartylphosphate" evidence="3">
    <location>
        <position position="54"/>
    </location>
</feature>
<proteinExistence type="predicted"/>
<dbReference type="SUPFAM" id="SSF52172">
    <property type="entry name" value="CheY-like"/>
    <property type="match status" value="1"/>
</dbReference>
<dbReference type="PANTHER" id="PTHR43214">
    <property type="entry name" value="TWO-COMPONENT RESPONSE REGULATOR"/>
    <property type="match status" value="1"/>
</dbReference>
<dbReference type="PROSITE" id="PS50110">
    <property type="entry name" value="RESPONSE_REGULATORY"/>
    <property type="match status" value="1"/>
</dbReference>
<organism evidence="6 7">
    <name type="scientific">Leadbettera azotonutricia (strain ATCC BAA-888 / DSM 13862 / ZAS-9)</name>
    <name type="common">Treponema azotonutricium</name>
    <dbReference type="NCBI Taxonomy" id="545695"/>
    <lineage>
        <taxon>Bacteria</taxon>
        <taxon>Pseudomonadati</taxon>
        <taxon>Spirochaetota</taxon>
        <taxon>Spirochaetia</taxon>
        <taxon>Spirochaetales</taxon>
        <taxon>Breznakiellaceae</taxon>
        <taxon>Leadbettera</taxon>
    </lineage>
</organism>
<dbReference type="SMART" id="SM00448">
    <property type="entry name" value="REC"/>
    <property type="match status" value="1"/>
</dbReference>
<dbReference type="Pfam" id="PF00196">
    <property type="entry name" value="GerE"/>
    <property type="match status" value="1"/>
</dbReference>
<evidence type="ECO:0000256" key="1">
    <source>
        <dbReference type="ARBA" id="ARBA00022553"/>
    </source>
</evidence>
<dbReference type="InterPro" id="IPR058245">
    <property type="entry name" value="NreC/VraR/RcsB-like_REC"/>
</dbReference>
<feature type="domain" description="Response regulatory" evidence="5">
    <location>
        <begin position="3"/>
        <end position="132"/>
    </location>
</feature>
<keyword evidence="7" id="KW-1185">Reference proteome</keyword>
<protein>
    <submittedName>
        <fullName evidence="6">Response regulator, NarL-family</fullName>
    </submittedName>
</protein>
<dbReference type="CDD" id="cd06170">
    <property type="entry name" value="LuxR_C_like"/>
    <property type="match status" value="1"/>
</dbReference>
<dbReference type="InterPro" id="IPR016032">
    <property type="entry name" value="Sig_transdc_resp-reg_C-effctor"/>
</dbReference>
<dbReference type="eggNOG" id="COG2197">
    <property type="taxonomic scope" value="Bacteria"/>
</dbReference>
<dbReference type="PRINTS" id="PR00038">
    <property type="entry name" value="HTHLUXR"/>
</dbReference>
<dbReference type="GO" id="GO:0006355">
    <property type="term" value="P:regulation of DNA-templated transcription"/>
    <property type="evidence" value="ECO:0007669"/>
    <property type="project" value="InterPro"/>
</dbReference>
<evidence type="ECO:0000259" key="4">
    <source>
        <dbReference type="PROSITE" id="PS50043"/>
    </source>
</evidence>
<gene>
    <name evidence="6" type="ordered locus">TREAZ_3275</name>
</gene>